<evidence type="ECO:0000256" key="2">
    <source>
        <dbReference type="ARBA" id="ARBA00022723"/>
    </source>
</evidence>
<evidence type="ECO:0000256" key="3">
    <source>
        <dbReference type="ARBA" id="ARBA00023239"/>
    </source>
</evidence>
<keyword evidence="3 5" id="KW-0456">Lyase</keyword>
<dbReference type="InterPro" id="IPR040442">
    <property type="entry name" value="Pyrv_kinase-like_dom_sf"/>
</dbReference>
<feature type="domain" description="HpcH/HpaI aldolase/citrate lyase" evidence="4">
    <location>
        <begin position="29"/>
        <end position="237"/>
    </location>
</feature>
<dbReference type="InterPro" id="IPR050251">
    <property type="entry name" value="HpcH-HpaI_aldolase"/>
</dbReference>
<dbReference type="Gene3D" id="3.20.20.60">
    <property type="entry name" value="Phosphoenolpyruvate-binding domains"/>
    <property type="match status" value="1"/>
</dbReference>
<keyword evidence="2" id="KW-0479">Metal-binding</keyword>
<comment type="similarity">
    <text evidence="1">Belongs to the HpcH/HpaI aldolase family.</text>
</comment>
<sequence length="254" mass="26794">MQSQPMAFKKKISDPTKRLTAHVCTIPSATVTQAMAAAGSDAVIIDLEHGAIDYATAHAMIAATAGTSCAPLVRVTENDAAQVKRVLDLGAEGIVFPLIRSAEDAVRAVASLRYPPNGTRGFGPFLAHSRWGTSLMDYREAVDGSLVCCLLVETRDAIENIEAICAVPGIDAIIPAQFDLSTDLGISGQFDHPDFLAAIAKVEEAANTAGIPLGNVGLAKPQADALFAKGYRIIAGFDILWLKAMAAETQSWTQ</sequence>
<dbReference type="Pfam" id="PF03328">
    <property type="entry name" value="HpcH_HpaI"/>
    <property type="match status" value="1"/>
</dbReference>
<dbReference type="SUPFAM" id="SSF51621">
    <property type="entry name" value="Phosphoenolpyruvate/pyruvate domain"/>
    <property type="match status" value="1"/>
</dbReference>
<gene>
    <name evidence="5" type="ORF">ABE960_05840</name>
</gene>
<evidence type="ECO:0000313" key="6">
    <source>
        <dbReference type="Proteomes" id="UP001442468"/>
    </source>
</evidence>
<organism evidence="5 6">
    <name type="scientific">Halomonas aquatica</name>
    <dbReference type="NCBI Taxonomy" id="3151123"/>
    <lineage>
        <taxon>Bacteria</taxon>
        <taxon>Pseudomonadati</taxon>
        <taxon>Pseudomonadota</taxon>
        <taxon>Gammaproteobacteria</taxon>
        <taxon>Oceanospirillales</taxon>
        <taxon>Halomonadaceae</taxon>
        <taxon>Halomonas</taxon>
    </lineage>
</organism>
<dbReference type="EMBL" id="JBEGCJ010000002">
    <property type="protein sequence ID" value="MEQ6917037.1"/>
    <property type="molecule type" value="Genomic_DNA"/>
</dbReference>
<evidence type="ECO:0000259" key="4">
    <source>
        <dbReference type="Pfam" id="PF03328"/>
    </source>
</evidence>
<dbReference type="InterPro" id="IPR015813">
    <property type="entry name" value="Pyrv/PenolPyrv_kinase-like_dom"/>
</dbReference>
<dbReference type="GO" id="GO:0016829">
    <property type="term" value="F:lyase activity"/>
    <property type="evidence" value="ECO:0007669"/>
    <property type="project" value="UniProtKB-KW"/>
</dbReference>
<evidence type="ECO:0000313" key="5">
    <source>
        <dbReference type="EMBL" id="MEQ6917037.1"/>
    </source>
</evidence>
<dbReference type="RefSeq" id="WP_349761283.1">
    <property type="nucleotide sequence ID" value="NZ_JBEGCJ010000002.1"/>
</dbReference>
<evidence type="ECO:0000256" key="1">
    <source>
        <dbReference type="ARBA" id="ARBA00005568"/>
    </source>
</evidence>
<comment type="caution">
    <text evidence="5">The sequence shown here is derived from an EMBL/GenBank/DDBJ whole genome shotgun (WGS) entry which is preliminary data.</text>
</comment>
<dbReference type="PANTHER" id="PTHR30502">
    <property type="entry name" value="2-KETO-3-DEOXY-L-RHAMNONATE ALDOLASE"/>
    <property type="match status" value="1"/>
</dbReference>
<proteinExistence type="inferred from homology"/>
<protein>
    <submittedName>
        <fullName evidence="5">Aldolase/citrate lyase family protein</fullName>
    </submittedName>
</protein>
<dbReference type="InterPro" id="IPR005000">
    <property type="entry name" value="Aldolase/citrate-lyase_domain"/>
</dbReference>
<dbReference type="Proteomes" id="UP001442468">
    <property type="component" value="Unassembled WGS sequence"/>
</dbReference>
<accession>A0ABV1ND97</accession>
<reference evidence="5 6" key="1">
    <citation type="submission" date="2024-05" db="EMBL/GenBank/DDBJ databases">
        <title>Halomonas sp. SSM6 16S ribosomal RNA gene Genome sequencing and assembly.</title>
        <authorList>
            <person name="Yook S."/>
        </authorList>
    </citation>
    <scope>NUCLEOTIDE SEQUENCE [LARGE SCALE GENOMIC DNA]</scope>
    <source>
        <strain evidence="5 6">SSM6</strain>
    </source>
</reference>
<dbReference type="PANTHER" id="PTHR30502:SF0">
    <property type="entry name" value="PHOSPHOENOLPYRUVATE CARBOXYLASE FAMILY PROTEIN"/>
    <property type="match status" value="1"/>
</dbReference>
<name>A0ABV1ND97_9GAMM</name>
<keyword evidence="6" id="KW-1185">Reference proteome</keyword>